<evidence type="ECO:0000313" key="3">
    <source>
        <dbReference type="EMBL" id="PRR79188.1"/>
    </source>
</evidence>
<feature type="domain" description="Peptidase M16C associated" evidence="2">
    <location>
        <begin position="464"/>
        <end position="714"/>
    </location>
</feature>
<reference evidence="3 4" key="1">
    <citation type="submission" date="2018-03" db="EMBL/GenBank/DDBJ databases">
        <title>Genome sequence of Clostridium liquoris DSM 100320.</title>
        <authorList>
            <person name="Poehlein A."/>
            <person name="Daniel R."/>
        </authorList>
    </citation>
    <scope>NUCLEOTIDE SEQUENCE [LARGE SCALE GENOMIC DNA]</scope>
    <source>
        <strain evidence="3 4">DSM 100320</strain>
    </source>
</reference>
<name>A0A2T0B5L5_9CLOT</name>
<gene>
    <name evidence="3" type="ORF">CLLI_10330</name>
</gene>
<dbReference type="InterPro" id="IPR007863">
    <property type="entry name" value="Peptidase_M16_C"/>
</dbReference>
<dbReference type="EMBL" id="PVXO01000030">
    <property type="protein sequence ID" value="PRR79188.1"/>
    <property type="molecule type" value="Genomic_DNA"/>
</dbReference>
<dbReference type="InterPro" id="IPR055130">
    <property type="entry name" value="PreP_C"/>
</dbReference>
<dbReference type="Pfam" id="PF00675">
    <property type="entry name" value="Peptidase_M16"/>
    <property type="match status" value="1"/>
</dbReference>
<dbReference type="Proteomes" id="UP000239706">
    <property type="component" value="Unassembled WGS sequence"/>
</dbReference>
<keyword evidence="1" id="KW-0175">Coiled coil</keyword>
<evidence type="ECO:0000259" key="2">
    <source>
        <dbReference type="SMART" id="SM01264"/>
    </source>
</evidence>
<dbReference type="GO" id="GO:0004222">
    <property type="term" value="F:metalloendopeptidase activity"/>
    <property type="evidence" value="ECO:0007669"/>
    <property type="project" value="TreeGrafter"/>
</dbReference>
<organism evidence="3 4">
    <name type="scientific">Clostridium liquoris</name>
    <dbReference type="NCBI Taxonomy" id="1289519"/>
    <lineage>
        <taxon>Bacteria</taxon>
        <taxon>Bacillati</taxon>
        <taxon>Bacillota</taxon>
        <taxon>Clostridia</taxon>
        <taxon>Eubacteriales</taxon>
        <taxon>Clostridiaceae</taxon>
        <taxon>Clostridium</taxon>
    </lineage>
</organism>
<dbReference type="GO" id="GO:0046872">
    <property type="term" value="F:metal ion binding"/>
    <property type="evidence" value="ECO:0007669"/>
    <property type="project" value="InterPro"/>
</dbReference>
<feature type="coiled-coil region" evidence="1">
    <location>
        <begin position="472"/>
        <end position="507"/>
    </location>
</feature>
<dbReference type="InterPro" id="IPR011249">
    <property type="entry name" value="Metalloenz_LuxS/M16"/>
</dbReference>
<dbReference type="RefSeq" id="WP_106063172.1">
    <property type="nucleotide sequence ID" value="NZ_PVXO01000030.1"/>
</dbReference>
<comment type="caution">
    <text evidence="3">The sequence shown here is derived from an EMBL/GenBank/DDBJ whole genome shotgun (WGS) entry which is preliminary data.</text>
</comment>
<dbReference type="PANTHER" id="PTHR43016">
    <property type="entry name" value="PRESEQUENCE PROTEASE"/>
    <property type="match status" value="1"/>
</dbReference>
<dbReference type="OrthoDB" id="9762027at2"/>
<dbReference type="InterPro" id="IPR013578">
    <property type="entry name" value="Peptidase_M16C_assoc"/>
</dbReference>
<dbReference type="Pfam" id="PF22516">
    <property type="entry name" value="PreP_C"/>
    <property type="match status" value="1"/>
</dbReference>
<dbReference type="PANTHER" id="PTHR43016:SF13">
    <property type="entry name" value="PRESEQUENCE PROTEASE, MITOCHONDRIAL"/>
    <property type="match status" value="1"/>
</dbReference>
<dbReference type="SMART" id="SM01264">
    <property type="entry name" value="M16C_associated"/>
    <property type="match status" value="1"/>
</dbReference>
<keyword evidence="4" id="KW-1185">Reference proteome</keyword>
<dbReference type="SUPFAM" id="SSF63411">
    <property type="entry name" value="LuxS/MPP-like metallohydrolase"/>
    <property type="match status" value="4"/>
</dbReference>
<evidence type="ECO:0000313" key="4">
    <source>
        <dbReference type="Proteomes" id="UP000239706"/>
    </source>
</evidence>
<dbReference type="Pfam" id="PF05193">
    <property type="entry name" value="Peptidase_M16_C"/>
    <property type="match status" value="1"/>
</dbReference>
<dbReference type="Gene3D" id="3.30.830.10">
    <property type="entry name" value="Metalloenzyme, LuxS/M16 peptidase-like"/>
    <property type="match status" value="4"/>
</dbReference>
<proteinExistence type="predicted"/>
<dbReference type="AlphaFoldDB" id="A0A2T0B5L5"/>
<dbReference type="GO" id="GO:0016485">
    <property type="term" value="P:protein processing"/>
    <property type="evidence" value="ECO:0007669"/>
    <property type="project" value="TreeGrafter"/>
</dbReference>
<dbReference type="FunFam" id="3.30.830.10:FF:000034">
    <property type="entry name" value="presequence protease 1, chloroplastic/mitochondrial"/>
    <property type="match status" value="1"/>
</dbReference>
<accession>A0A2T0B5L5</accession>
<dbReference type="Pfam" id="PF08367">
    <property type="entry name" value="M16C_assoc"/>
    <property type="match status" value="1"/>
</dbReference>
<dbReference type="InterPro" id="IPR011765">
    <property type="entry name" value="Pept_M16_N"/>
</dbReference>
<sequence length="975" mass="112331">MTLEIGKMYNGFKLLEESTIKEINSKALLFQHEETGARLLKLENEDDNKVFSIAFRTPPKNSTGVAHILEHSVLCGSRKFPTKEPFVELIKGSLNTFLNAMTFADKTMYPVASRNKKDFFNLMDVYLDAVFYPNIYNYPQIFMQEGWHYELEDKNSDITYKGVVYNEMKGAYSSPESILMRKISESLFPNTTYGVESGGDPDFIPELSYEEFIDFHKKYYHPSNSYIFLYGDGDVLEELKFIQDNYLKDFHRLNIDSSIKIQPSFPKMREMTVDYPISPNEKEEDKTFLSLNFAVGKSTDKELYLAFDILEHLLLETPAAPLKKALIGANIGKDVFGIFDSSILQPSFSVVVKNSNEDKKDEFKQVVFNTLKDLVENGIDKKLIESSINIKEFALREADFGGYPTGLIYGIKCMDSWLYDGNPFMHLNYEPQLEKVKEALRSNYFERLIKEYILNNNHSSLLIVKPKKGLGEEKEEQLKKNLKSYKEKLSEKEINNLIEETTKLKERQTTSDSPESLKKIPLLSIDDIERNTEELPLELGEESGIKILKHNIFTNKIAYINLYFNTTVVPQELIPYVGLLSSVLGKVSTKKYSYEELSNEVNIHTGGIYYTATAYSDSKELDGFVPMLKIKAKALTEKLPDMFKLLGEEIESSKFEDYSRIKEIISELKSRMEMTIFDRGHMVTAGRVASYFSSVGSYLESVTGLTFYHFIVELEKNFQSEKENIVNKLKEVSMLIFNKENLTVSVAMQEEEYKYFRDNFSILYNRLGSRKLQCYEYNFNLKPENEGLMTSGKVQYNAKGYNYRKLGYEYTGAMQVLKTIISYDYLWNNVRVQGGAYGCFGGFNRNGNMYFVSYRDPNLRGTLQVYDGAVKYLKSFNTDEREMTKYIIGTISDIDSPLTPSMKAEKAAANYFSRITTEDLQREREEILDTNINSIRSLANVVDSCMKEQYICVLGGEDRIKENKDIFNKVINVFE</sequence>
<protein>
    <submittedName>
        <fullName evidence="3">Peptidase M16C associated</fullName>
    </submittedName>
</protein>
<evidence type="ECO:0000256" key="1">
    <source>
        <dbReference type="SAM" id="Coils"/>
    </source>
</evidence>